<reference evidence="2" key="5">
    <citation type="journal article" date="2021" name="G3 (Bethesda)">
        <title>Aegilops tauschii genome assembly Aet v5.0 features greater sequence contiguity and improved annotation.</title>
        <authorList>
            <person name="Wang L."/>
            <person name="Zhu T."/>
            <person name="Rodriguez J.C."/>
            <person name="Deal K.R."/>
            <person name="Dubcovsky J."/>
            <person name="McGuire P.E."/>
            <person name="Lux T."/>
            <person name="Spannagl M."/>
            <person name="Mayer K.F.X."/>
            <person name="Baldrich P."/>
            <person name="Meyers B.C."/>
            <person name="Huo N."/>
            <person name="Gu Y.Q."/>
            <person name="Zhou H."/>
            <person name="Devos K.M."/>
            <person name="Bennetzen J.L."/>
            <person name="Unver T."/>
            <person name="Budak H."/>
            <person name="Gulick P.J."/>
            <person name="Galiba G."/>
            <person name="Kalapos B."/>
            <person name="Nelson D.R."/>
            <person name="Li P."/>
            <person name="You F.M."/>
            <person name="Luo M.C."/>
            <person name="Dvorak J."/>
        </authorList>
    </citation>
    <scope>NUCLEOTIDE SEQUENCE [LARGE SCALE GENOMIC DNA]</scope>
    <source>
        <strain evidence="2">cv. AL8/78</strain>
    </source>
</reference>
<dbReference type="Proteomes" id="UP000015105">
    <property type="component" value="Chromosome 7D"/>
</dbReference>
<organism evidence="2 3">
    <name type="scientific">Aegilops tauschii subsp. strangulata</name>
    <name type="common">Goatgrass</name>
    <dbReference type="NCBI Taxonomy" id="200361"/>
    <lineage>
        <taxon>Eukaryota</taxon>
        <taxon>Viridiplantae</taxon>
        <taxon>Streptophyta</taxon>
        <taxon>Embryophyta</taxon>
        <taxon>Tracheophyta</taxon>
        <taxon>Spermatophyta</taxon>
        <taxon>Magnoliopsida</taxon>
        <taxon>Liliopsida</taxon>
        <taxon>Poales</taxon>
        <taxon>Poaceae</taxon>
        <taxon>BOP clade</taxon>
        <taxon>Pooideae</taxon>
        <taxon>Triticodae</taxon>
        <taxon>Triticeae</taxon>
        <taxon>Triticinae</taxon>
        <taxon>Aegilops</taxon>
    </lineage>
</organism>
<keyword evidence="3" id="KW-1185">Reference proteome</keyword>
<proteinExistence type="predicted"/>
<evidence type="ECO:0000256" key="1">
    <source>
        <dbReference type="SAM" id="MobiDB-lite"/>
    </source>
</evidence>
<dbReference type="AlphaFoldDB" id="A0A453SQB6"/>
<evidence type="ECO:0000313" key="3">
    <source>
        <dbReference type="Proteomes" id="UP000015105"/>
    </source>
</evidence>
<protein>
    <submittedName>
        <fullName evidence="2">Uncharacterized protein</fullName>
    </submittedName>
</protein>
<feature type="region of interest" description="Disordered" evidence="1">
    <location>
        <begin position="1"/>
        <end position="51"/>
    </location>
</feature>
<name>A0A453SQB6_AEGTS</name>
<sequence length="51" mass="5279">VAISRAPRPSTYLGLPRLHRQPLHSSSALQTLAAPPPSAPPMADVVDPSPG</sequence>
<reference evidence="2" key="4">
    <citation type="submission" date="2019-03" db="UniProtKB">
        <authorList>
            <consortium name="EnsemblPlants"/>
        </authorList>
    </citation>
    <scope>IDENTIFICATION</scope>
</reference>
<dbReference type="EnsemblPlants" id="AET7Gv21026100.1">
    <property type="protein sequence ID" value="AET7Gv21026100.1"/>
    <property type="gene ID" value="AET7Gv21026100"/>
</dbReference>
<accession>A0A453SQB6</accession>
<reference evidence="3" key="1">
    <citation type="journal article" date="2014" name="Science">
        <title>Ancient hybridizations among the ancestral genomes of bread wheat.</title>
        <authorList>
            <consortium name="International Wheat Genome Sequencing Consortium,"/>
            <person name="Marcussen T."/>
            <person name="Sandve S.R."/>
            <person name="Heier L."/>
            <person name="Spannagl M."/>
            <person name="Pfeifer M."/>
            <person name="Jakobsen K.S."/>
            <person name="Wulff B.B."/>
            <person name="Steuernagel B."/>
            <person name="Mayer K.F."/>
            <person name="Olsen O.A."/>
        </authorList>
    </citation>
    <scope>NUCLEOTIDE SEQUENCE [LARGE SCALE GENOMIC DNA]</scope>
    <source>
        <strain evidence="3">cv. AL8/78</strain>
    </source>
</reference>
<dbReference type="Gramene" id="AET7Gv21026100.1">
    <property type="protein sequence ID" value="AET7Gv21026100.1"/>
    <property type="gene ID" value="AET7Gv21026100"/>
</dbReference>
<reference evidence="2" key="3">
    <citation type="journal article" date="2017" name="Nature">
        <title>Genome sequence of the progenitor of the wheat D genome Aegilops tauschii.</title>
        <authorList>
            <person name="Luo M.C."/>
            <person name="Gu Y.Q."/>
            <person name="Puiu D."/>
            <person name="Wang H."/>
            <person name="Twardziok S.O."/>
            <person name="Deal K.R."/>
            <person name="Huo N."/>
            <person name="Zhu T."/>
            <person name="Wang L."/>
            <person name="Wang Y."/>
            <person name="McGuire P.E."/>
            <person name="Liu S."/>
            <person name="Long H."/>
            <person name="Ramasamy R.K."/>
            <person name="Rodriguez J.C."/>
            <person name="Van S.L."/>
            <person name="Yuan L."/>
            <person name="Wang Z."/>
            <person name="Xia Z."/>
            <person name="Xiao L."/>
            <person name="Anderson O.D."/>
            <person name="Ouyang S."/>
            <person name="Liang Y."/>
            <person name="Zimin A.V."/>
            <person name="Pertea G."/>
            <person name="Qi P."/>
            <person name="Bennetzen J.L."/>
            <person name="Dai X."/>
            <person name="Dawson M.W."/>
            <person name="Muller H.G."/>
            <person name="Kugler K."/>
            <person name="Rivarola-Duarte L."/>
            <person name="Spannagl M."/>
            <person name="Mayer K.F.X."/>
            <person name="Lu F.H."/>
            <person name="Bevan M.W."/>
            <person name="Leroy P."/>
            <person name="Li P."/>
            <person name="You F.M."/>
            <person name="Sun Q."/>
            <person name="Liu Z."/>
            <person name="Lyons E."/>
            <person name="Wicker T."/>
            <person name="Salzberg S.L."/>
            <person name="Devos K.M."/>
            <person name="Dvorak J."/>
        </authorList>
    </citation>
    <scope>NUCLEOTIDE SEQUENCE [LARGE SCALE GENOMIC DNA]</scope>
    <source>
        <strain evidence="2">cv. AL8/78</strain>
    </source>
</reference>
<evidence type="ECO:0000313" key="2">
    <source>
        <dbReference type="EnsemblPlants" id="AET7Gv21026100.1"/>
    </source>
</evidence>
<reference evidence="3" key="2">
    <citation type="journal article" date="2017" name="Nat. Plants">
        <title>The Aegilops tauschii genome reveals multiple impacts of transposons.</title>
        <authorList>
            <person name="Zhao G."/>
            <person name="Zou C."/>
            <person name="Li K."/>
            <person name="Wang K."/>
            <person name="Li T."/>
            <person name="Gao L."/>
            <person name="Zhang X."/>
            <person name="Wang H."/>
            <person name="Yang Z."/>
            <person name="Liu X."/>
            <person name="Jiang W."/>
            <person name="Mao L."/>
            <person name="Kong X."/>
            <person name="Jiao Y."/>
            <person name="Jia J."/>
        </authorList>
    </citation>
    <scope>NUCLEOTIDE SEQUENCE [LARGE SCALE GENOMIC DNA]</scope>
    <source>
        <strain evidence="3">cv. AL8/78</strain>
    </source>
</reference>